<dbReference type="AlphaFoldDB" id="A0A0F7PC64"/>
<dbReference type="PATRIC" id="fig|1604004.4.peg.1342"/>
<accession>A0A0F7PC64</accession>
<keyword evidence="1" id="KW-0805">Transcription regulation</keyword>
<dbReference type="KEGG" id="hsu:HLASF_1279"/>
<sequence>MFEGRDSFEETVSREPSVEDIHVVSEHDDETLYALDWDVAGDEFFEGILKHQGTIMEATGAESTWAFEVRFEKHDQLSSFQDFCQDSGLPVEFKRLYNPTKPDAGPWYGLTAAQRTALLRAVEEGYYAIPREMATKELAAEFGISDQAMTERLRRAVTNLVTNTIQVSEDVYGMD</sequence>
<evidence type="ECO:0000259" key="4">
    <source>
        <dbReference type="Pfam" id="PF15915"/>
    </source>
</evidence>
<organism evidence="5 8">
    <name type="scientific">Halanaeroarchaeum sulfurireducens</name>
    <dbReference type="NCBI Taxonomy" id="1604004"/>
    <lineage>
        <taxon>Archaea</taxon>
        <taxon>Methanobacteriati</taxon>
        <taxon>Methanobacteriota</taxon>
        <taxon>Stenosarchaea group</taxon>
        <taxon>Halobacteria</taxon>
        <taxon>Halobacteriales</taxon>
        <taxon>Halobacteriaceae</taxon>
        <taxon>Halanaeroarchaeum</taxon>
    </lineage>
</organism>
<dbReference type="InterPro" id="IPR007050">
    <property type="entry name" value="HTH_bacterioopsin"/>
</dbReference>
<evidence type="ECO:0000256" key="1">
    <source>
        <dbReference type="ARBA" id="ARBA00023015"/>
    </source>
</evidence>
<feature type="domain" description="Bacterioopsin transcriptional activator GAF and HTH associated" evidence="4">
    <location>
        <begin position="6"/>
        <end position="87"/>
    </location>
</feature>
<dbReference type="EMBL" id="CP011564">
    <property type="protein sequence ID" value="ALG82160.1"/>
    <property type="molecule type" value="Genomic_DNA"/>
</dbReference>
<protein>
    <submittedName>
        <fullName evidence="5">Bacterio-opsin activator HTH domain-containing protein</fullName>
    </submittedName>
</protein>
<dbReference type="HOGENOM" id="CLU_076274_2_0_2"/>
<dbReference type="Pfam" id="PF04967">
    <property type="entry name" value="HTH_10"/>
    <property type="match status" value="1"/>
</dbReference>
<evidence type="ECO:0000256" key="2">
    <source>
        <dbReference type="ARBA" id="ARBA00023163"/>
    </source>
</evidence>
<evidence type="ECO:0000313" key="7">
    <source>
        <dbReference type="Proteomes" id="UP000060390"/>
    </source>
</evidence>
<dbReference type="InterPro" id="IPR031803">
    <property type="entry name" value="BAT_GAF/HTH-assoc"/>
</dbReference>
<dbReference type="Pfam" id="PF15915">
    <property type="entry name" value="BAT"/>
    <property type="match status" value="1"/>
</dbReference>
<reference evidence="7" key="2">
    <citation type="submission" date="2015-05" db="EMBL/GenBank/DDBJ databases">
        <title>Complete genome sequence of Halanaeroarchaeum sulfurireducens type strain M27-SA2, a sulfate-reducer haloarchaeon from marine anoxic lake Medee.</title>
        <authorList>
            <person name="Messina E."/>
            <person name="Kublanov I.V."/>
            <person name="Toshchakov S."/>
            <person name="Arcadi E."/>
            <person name="La Spada G."/>
            <person name="La Cono V."/>
            <person name="Yakimov M.M."/>
        </authorList>
    </citation>
    <scope>NUCLEOTIDE SEQUENCE [LARGE SCALE GENOMIC DNA]</scope>
    <source>
        <strain evidence="7">M27-SA2</strain>
    </source>
</reference>
<evidence type="ECO:0000313" key="6">
    <source>
        <dbReference type="EMBL" id="ALG82160.1"/>
    </source>
</evidence>
<evidence type="ECO:0000313" key="8">
    <source>
        <dbReference type="Proteomes" id="UP000069906"/>
    </source>
</evidence>
<dbReference type="EMBL" id="CP008874">
    <property type="protein sequence ID" value="AKH97765.1"/>
    <property type="molecule type" value="Genomic_DNA"/>
</dbReference>
<reference evidence="6 7" key="3">
    <citation type="journal article" date="2016" name="Stand. Genomic Sci.">
        <title>Complete genome sequence of 'Halanaeroarchaeum sulfurireducens' M27-SA2, a sulfur-reducing and acetate-oxidizing haloarchaeon from the deep-sea hypersaline anoxic lake Medee.</title>
        <authorList>
            <person name="Messina E."/>
            <person name="Sorokin D.Y."/>
            <person name="Kublanov I.V."/>
            <person name="Toshchakov S."/>
            <person name="Lopatina A."/>
            <person name="Arcadi E."/>
            <person name="Smedile F."/>
            <person name="La Spada G."/>
            <person name="La Cono V."/>
            <person name="Yakimov M.M."/>
        </authorList>
    </citation>
    <scope>NUCLEOTIDE SEQUENCE [LARGE SCALE GENOMIC DNA]</scope>
    <source>
        <strain evidence="6 7">M27-SA2</strain>
    </source>
</reference>
<evidence type="ECO:0000313" key="5">
    <source>
        <dbReference type="EMBL" id="AKH97765.1"/>
    </source>
</evidence>
<proteinExistence type="predicted"/>
<reference evidence="5 8" key="1">
    <citation type="journal article" date="2015" name="ISME J.">
        <title>Elemental sulfur and acetate can support life of a novel strictly anaerobic haloarchaeon.</title>
        <authorList>
            <person name="Sorokin D.Y."/>
            <person name="Kublanov I.V."/>
            <person name="Gavrilov S.N."/>
            <person name="Rojo D."/>
            <person name="Roman P."/>
            <person name="Golyshin P.N."/>
            <person name="Slepak V.Z."/>
            <person name="Smedile F."/>
            <person name="Ferrer M."/>
            <person name="Messina E."/>
            <person name="La Cono V."/>
            <person name="Yakimov M.M."/>
        </authorList>
    </citation>
    <scope>NUCLEOTIDE SEQUENCE [LARGE SCALE GENOMIC DNA]</scope>
    <source>
        <strain evidence="5 8">HSR2</strain>
    </source>
</reference>
<dbReference type="KEGG" id="hsf:HLASA_1267"/>
<dbReference type="Proteomes" id="UP000060390">
    <property type="component" value="Chromosome"/>
</dbReference>
<dbReference type="Proteomes" id="UP000069906">
    <property type="component" value="Chromosome"/>
</dbReference>
<dbReference type="PANTHER" id="PTHR34236">
    <property type="entry name" value="DIMETHYL SULFOXIDE REDUCTASE TRANSCRIPTIONAL ACTIVATOR"/>
    <property type="match status" value="1"/>
</dbReference>
<feature type="domain" description="HTH bat-type" evidence="3">
    <location>
        <begin position="110"/>
        <end position="161"/>
    </location>
</feature>
<gene>
    <name evidence="6" type="ORF">HLASA_1267</name>
    <name evidence="5" type="ORF">HLASF_1279</name>
</gene>
<dbReference type="PANTHER" id="PTHR34236:SF1">
    <property type="entry name" value="DIMETHYL SULFOXIDE REDUCTASE TRANSCRIPTIONAL ACTIVATOR"/>
    <property type="match status" value="1"/>
</dbReference>
<keyword evidence="2" id="KW-0804">Transcription</keyword>
<keyword evidence="8" id="KW-1185">Reference proteome</keyword>
<evidence type="ECO:0000259" key="3">
    <source>
        <dbReference type="Pfam" id="PF04967"/>
    </source>
</evidence>
<name>A0A0F7PC64_9EURY</name>